<feature type="region of interest" description="Disordered" evidence="1">
    <location>
        <begin position="1"/>
        <end position="75"/>
    </location>
</feature>
<dbReference type="Pfam" id="PF00620">
    <property type="entry name" value="RhoGAP"/>
    <property type="match status" value="1"/>
</dbReference>
<keyword evidence="5" id="KW-1185">Reference proteome</keyword>
<organism evidence="4 5">
    <name type="scientific">Geodia barretti</name>
    <name type="common">Barrett's horny sponge</name>
    <dbReference type="NCBI Taxonomy" id="519541"/>
    <lineage>
        <taxon>Eukaryota</taxon>
        <taxon>Metazoa</taxon>
        <taxon>Porifera</taxon>
        <taxon>Demospongiae</taxon>
        <taxon>Heteroscleromorpha</taxon>
        <taxon>Tetractinellida</taxon>
        <taxon>Astrophorina</taxon>
        <taxon>Geodiidae</taxon>
        <taxon>Geodia</taxon>
    </lineage>
</organism>
<feature type="region of interest" description="Disordered" evidence="1">
    <location>
        <begin position="276"/>
        <end position="295"/>
    </location>
</feature>
<dbReference type="Gene3D" id="3.40.525.10">
    <property type="entry name" value="CRAL-TRIO lipid binding domain"/>
    <property type="match status" value="1"/>
</dbReference>
<feature type="domain" description="Rho-GAP" evidence="3">
    <location>
        <begin position="305"/>
        <end position="490"/>
    </location>
</feature>
<evidence type="ECO:0000259" key="2">
    <source>
        <dbReference type="PROSITE" id="PS50191"/>
    </source>
</evidence>
<reference evidence="4" key="1">
    <citation type="submission" date="2023-03" db="EMBL/GenBank/DDBJ databases">
        <authorList>
            <person name="Steffen K."/>
            <person name="Cardenas P."/>
        </authorList>
    </citation>
    <scope>NUCLEOTIDE SEQUENCE</scope>
</reference>
<dbReference type="InterPro" id="IPR008936">
    <property type="entry name" value="Rho_GTPase_activation_prot"/>
</dbReference>
<dbReference type="GO" id="GO:0007264">
    <property type="term" value="P:small GTPase-mediated signal transduction"/>
    <property type="evidence" value="ECO:0007669"/>
    <property type="project" value="TreeGrafter"/>
</dbReference>
<proteinExistence type="predicted"/>
<dbReference type="InterPro" id="IPR001251">
    <property type="entry name" value="CRAL-TRIO_dom"/>
</dbReference>
<dbReference type="EMBL" id="CASHTH010000416">
    <property type="protein sequence ID" value="CAI8000731.1"/>
    <property type="molecule type" value="Genomic_DNA"/>
</dbReference>
<dbReference type="SUPFAM" id="SSF48350">
    <property type="entry name" value="GTPase activation domain, GAP"/>
    <property type="match status" value="1"/>
</dbReference>
<name>A0AA35W7T8_GEOBA</name>
<dbReference type="Gene3D" id="1.10.555.10">
    <property type="entry name" value="Rho GTPase activation protein"/>
    <property type="match status" value="1"/>
</dbReference>
<dbReference type="InterPro" id="IPR036865">
    <property type="entry name" value="CRAL-TRIO_dom_sf"/>
</dbReference>
<dbReference type="PROSITE" id="PS50238">
    <property type="entry name" value="RHOGAP"/>
    <property type="match status" value="1"/>
</dbReference>
<evidence type="ECO:0000313" key="5">
    <source>
        <dbReference type="Proteomes" id="UP001174909"/>
    </source>
</evidence>
<dbReference type="Pfam" id="PF13716">
    <property type="entry name" value="CRAL_TRIO_2"/>
    <property type="match status" value="1"/>
</dbReference>
<dbReference type="CDD" id="cd00170">
    <property type="entry name" value="SEC14"/>
    <property type="match status" value="1"/>
</dbReference>
<evidence type="ECO:0000259" key="3">
    <source>
        <dbReference type="PROSITE" id="PS50238"/>
    </source>
</evidence>
<feature type="compositionally biased region" description="Polar residues" evidence="1">
    <location>
        <begin position="1"/>
        <end position="61"/>
    </location>
</feature>
<sequence length="502" mass="56247">MSGAFTTTTDTSEQNGDRSTSQSSTFPRLSKPVTTTAPSSAQSLTVAPSNASTKDYRSATSLPDIGETGDVHRDSRSATVAMATGEGASAQDPGDDDVVEYEEGFKMVEKYNIISVSGSDRDGRPVIVISACRLPPSYAINHDVLLRYGKYFLDKIVEQDYTLLYCHHGLRSHNKPSFSWLRKVYAEMDRKYKKNIKKVYVLHPTNFIRVMLSLMKPFLNYKFGRKLSYVNRLAELEQVLYLDKLDIPDEVKQYDLSLKVPVRHLATSDSRSVFHTPLPLSGEEEKGGEASAGHAARASRRQFGVRLENLQLDDNNIPKVLSTCVEYLEKKGMEVVGIFRRSPATATIQTWKEQFNKGHEVDLESHGDPHLAAVLIKLFLRELPEPLLTFNLYDPILALKSRPTEEKVSVVHIMLRERLPPINFDILKYLVRFLAKVSAHEEVNKMSPSNISIVIGPNLIWGTNPVASLAALGDINSFTLLLINHSSEIFPEQTKASKTEEY</sequence>
<dbReference type="AlphaFoldDB" id="A0AA35W7T8"/>
<evidence type="ECO:0000256" key="1">
    <source>
        <dbReference type="SAM" id="MobiDB-lite"/>
    </source>
</evidence>
<gene>
    <name evidence="4" type="ORF">GBAR_LOCUS3015</name>
</gene>
<dbReference type="GO" id="GO:0005096">
    <property type="term" value="F:GTPase activator activity"/>
    <property type="evidence" value="ECO:0007669"/>
    <property type="project" value="TreeGrafter"/>
</dbReference>
<protein>
    <submittedName>
        <fullName evidence="4">Rho GTPase-activating protein 1</fullName>
    </submittedName>
</protein>
<accession>A0AA35W7T8</accession>
<dbReference type="PANTHER" id="PTHR45808:SF2">
    <property type="entry name" value="RHO GTPASE-ACTIVATING PROTEIN 68F"/>
    <property type="match status" value="1"/>
</dbReference>
<dbReference type="SMART" id="SM00516">
    <property type="entry name" value="SEC14"/>
    <property type="match status" value="1"/>
</dbReference>
<dbReference type="SMART" id="SM00324">
    <property type="entry name" value="RhoGAP"/>
    <property type="match status" value="1"/>
</dbReference>
<evidence type="ECO:0000313" key="4">
    <source>
        <dbReference type="EMBL" id="CAI8000731.1"/>
    </source>
</evidence>
<comment type="caution">
    <text evidence="4">The sequence shown here is derived from an EMBL/GenBank/DDBJ whole genome shotgun (WGS) entry which is preliminary data.</text>
</comment>
<dbReference type="PANTHER" id="PTHR45808">
    <property type="entry name" value="RHO GTPASE-ACTIVATING PROTEIN 68F"/>
    <property type="match status" value="1"/>
</dbReference>
<dbReference type="GO" id="GO:0005737">
    <property type="term" value="C:cytoplasm"/>
    <property type="evidence" value="ECO:0007669"/>
    <property type="project" value="TreeGrafter"/>
</dbReference>
<feature type="domain" description="CRAL-TRIO" evidence="2">
    <location>
        <begin position="104"/>
        <end position="259"/>
    </location>
</feature>
<dbReference type="PROSITE" id="PS50191">
    <property type="entry name" value="CRAL_TRIO"/>
    <property type="match status" value="1"/>
</dbReference>
<dbReference type="Proteomes" id="UP001174909">
    <property type="component" value="Unassembled WGS sequence"/>
</dbReference>
<dbReference type="SUPFAM" id="SSF52087">
    <property type="entry name" value="CRAL/TRIO domain"/>
    <property type="match status" value="1"/>
</dbReference>
<dbReference type="InterPro" id="IPR000198">
    <property type="entry name" value="RhoGAP_dom"/>
</dbReference>